<sequence precursor="true">MNQLIGRFSMAAAMLFVAAGMARAGQITTLYSTGVADDGSALANGAIDPHYTLTSTPGGSGYGPTAYVADDTKYPLSGGPWVGNLSDARWIGPVADQTTISGVTGSGYYVYKTTFDLTGFDPSTAHISGQWSSDNPGEIYLNGVDTGIGTTGEYAYQSLHSLDIATGFIAGINTLEFRIYNIPISSNNPTGVIAQLCGTAAVPEPSSAALGLIAIVGGLAVRKGMRGVRRPKG</sequence>
<evidence type="ECO:0000313" key="3">
    <source>
        <dbReference type="Proteomes" id="UP000324233"/>
    </source>
</evidence>
<evidence type="ECO:0000313" key="2">
    <source>
        <dbReference type="EMBL" id="QEH36665.1"/>
    </source>
</evidence>
<dbReference type="EMBL" id="CP042997">
    <property type="protein sequence ID" value="QEH36665.1"/>
    <property type="molecule type" value="Genomic_DNA"/>
</dbReference>
<protein>
    <recommendedName>
        <fullName evidence="4">PEP-CTERM protein-sorting domain-containing protein</fullName>
    </recommendedName>
</protein>
<dbReference type="Proteomes" id="UP000324233">
    <property type="component" value="Chromosome"/>
</dbReference>
<evidence type="ECO:0008006" key="4">
    <source>
        <dbReference type="Google" id="ProtNLM"/>
    </source>
</evidence>
<evidence type="ECO:0000256" key="1">
    <source>
        <dbReference type="SAM" id="SignalP"/>
    </source>
</evidence>
<keyword evidence="3" id="KW-1185">Reference proteome</keyword>
<feature type="signal peptide" evidence="1">
    <location>
        <begin position="1"/>
        <end position="24"/>
    </location>
</feature>
<feature type="chain" id="PRO_5022732851" description="PEP-CTERM protein-sorting domain-containing protein" evidence="1">
    <location>
        <begin position="25"/>
        <end position="233"/>
    </location>
</feature>
<dbReference type="RefSeq" id="WP_148596327.1">
    <property type="nucleotide sequence ID" value="NZ_CP042997.1"/>
</dbReference>
<proteinExistence type="predicted"/>
<dbReference type="AlphaFoldDB" id="A0A5B9W9B0"/>
<gene>
    <name evidence="2" type="ORF">OJF2_52500</name>
</gene>
<organism evidence="2 3">
    <name type="scientific">Aquisphaera giovannonii</name>
    <dbReference type="NCBI Taxonomy" id="406548"/>
    <lineage>
        <taxon>Bacteria</taxon>
        <taxon>Pseudomonadati</taxon>
        <taxon>Planctomycetota</taxon>
        <taxon>Planctomycetia</taxon>
        <taxon>Isosphaerales</taxon>
        <taxon>Isosphaeraceae</taxon>
        <taxon>Aquisphaera</taxon>
    </lineage>
</organism>
<keyword evidence="1" id="KW-0732">Signal</keyword>
<name>A0A5B9W9B0_9BACT</name>
<dbReference type="Gene3D" id="2.60.120.260">
    <property type="entry name" value="Galactose-binding domain-like"/>
    <property type="match status" value="1"/>
</dbReference>
<accession>A0A5B9W9B0</accession>
<reference evidence="2 3" key="1">
    <citation type="submission" date="2019-08" db="EMBL/GenBank/DDBJ databases">
        <title>Deep-cultivation of Planctomycetes and their phenomic and genomic characterization uncovers novel biology.</title>
        <authorList>
            <person name="Wiegand S."/>
            <person name="Jogler M."/>
            <person name="Boedeker C."/>
            <person name="Pinto D."/>
            <person name="Vollmers J."/>
            <person name="Rivas-Marin E."/>
            <person name="Kohn T."/>
            <person name="Peeters S.H."/>
            <person name="Heuer A."/>
            <person name="Rast P."/>
            <person name="Oberbeckmann S."/>
            <person name="Bunk B."/>
            <person name="Jeske O."/>
            <person name="Meyerdierks A."/>
            <person name="Storesund J.E."/>
            <person name="Kallscheuer N."/>
            <person name="Luecker S."/>
            <person name="Lage O.M."/>
            <person name="Pohl T."/>
            <person name="Merkel B.J."/>
            <person name="Hornburger P."/>
            <person name="Mueller R.-W."/>
            <person name="Bruemmer F."/>
            <person name="Labrenz M."/>
            <person name="Spormann A.M."/>
            <person name="Op den Camp H."/>
            <person name="Overmann J."/>
            <person name="Amann R."/>
            <person name="Jetten M.S.M."/>
            <person name="Mascher T."/>
            <person name="Medema M.H."/>
            <person name="Devos D.P."/>
            <person name="Kaster A.-K."/>
            <person name="Ovreas L."/>
            <person name="Rohde M."/>
            <person name="Galperin M.Y."/>
            <person name="Jogler C."/>
        </authorList>
    </citation>
    <scope>NUCLEOTIDE SEQUENCE [LARGE SCALE GENOMIC DNA]</scope>
    <source>
        <strain evidence="2 3">OJF2</strain>
    </source>
</reference>
<dbReference type="KEGG" id="agv:OJF2_52500"/>
<dbReference type="OrthoDB" id="291134at2"/>